<dbReference type="RefSeq" id="WP_092282470.1">
    <property type="nucleotide sequence ID" value="NZ_FOXR01000019.1"/>
</dbReference>
<dbReference type="STRING" id="937334.SAMN05444406_11934"/>
<evidence type="ECO:0000313" key="1">
    <source>
        <dbReference type="EMBL" id="SFQ23226.1"/>
    </source>
</evidence>
<dbReference type="Proteomes" id="UP000198577">
    <property type="component" value="Unassembled WGS sequence"/>
</dbReference>
<accession>A0A1I5WUN9</accession>
<organism evidence="1 2">
    <name type="scientific">Caldicoprobacter faecalis</name>
    <dbReference type="NCBI Taxonomy" id="937334"/>
    <lineage>
        <taxon>Bacteria</taxon>
        <taxon>Bacillati</taxon>
        <taxon>Bacillota</taxon>
        <taxon>Clostridia</taxon>
        <taxon>Caldicoprobacterales</taxon>
        <taxon>Caldicoprobacteraceae</taxon>
        <taxon>Caldicoprobacter</taxon>
    </lineage>
</organism>
<sequence length="69" mass="7766">MTFREFSRSCEIPLRDAVIEVLIQPKGTFTLGEKMKALANTIIAYAEKYQEVTGEKADLKEVMEAIKNG</sequence>
<proteinExistence type="predicted"/>
<keyword evidence="2" id="KW-1185">Reference proteome</keyword>
<evidence type="ECO:0000313" key="2">
    <source>
        <dbReference type="Proteomes" id="UP000198577"/>
    </source>
</evidence>
<gene>
    <name evidence="1" type="ORF">SAMN05444406_11934</name>
</gene>
<dbReference type="AlphaFoldDB" id="A0A1I5WUN9"/>
<name>A0A1I5WUN9_9FIRM</name>
<dbReference type="EMBL" id="FOXR01000019">
    <property type="protein sequence ID" value="SFQ23226.1"/>
    <property type="molecule type" value="Genomic_DNA"/>
</dbReference>
<protein>
    <submittedName>
        <fullName evidence="1">Uncharacterized protein</fullName>
    </submittedName>
</protein>
<reference evidence="1 2" key="1">
    <citation type="submission" date="2016-10" db="EMBL/GenBank/DDBJ databases">
        <authorList>
            <person name="de Groot N.N."/>
        </authorList>
    </citation>
    <scope>NUCLEOTIDE SEQUENCE [LARGE SCALE GENOMIC DNA]</scope>
    <source>
        <strain evidence="1 2">DSM 20678</strain>
    </source>
</reference>